<reference evidence="2 3" key="1">
    <citation type="submission" date="2024-04" db="EMBL/GenBank/DDBJ databases">
        <title>Genome assembly C_amara_ONT_v2.</title>
        <authorList>
            <person name="Yant L."/>
            <person name="Moore C."/>
            <person name="Slenker M."/>
        </authorList>
    </citation>
    <scope>NUCLEOTIDE SEQUENCE [LARGE SCALE GENOMIC DNA]</scope>
    <source>
        <tissue evidence="2">Leaf</tissue>
    </source>
</reference>
<dbReference type="AlphaFoldDB" id="A0ABD1B4G0"/>
<keyword evidence="3" id="KW-1185">Reference proteome</keyword>
<dbReference type="PANTHER" id="PTHR46890">
    <property type="entry name" value="NON-LTR RETROLELEMENT REVERSE TRANSCRIPTASE-LIKE PROTEIN-RELATED"/>
    <property type="match status" value="1"/>
</dbReference>
<comment type="caution">
    <text evidence="2">The sequence shown here is derived from an EMBL/GenBank/DDBJ whole genome shotgun (WGS) entry which is preliminary data.</text>
</comment>
<dbReference type="Proteomes" id="UP001558713">
    <property type="component" value="Unassembled WGS sequence"/>
</dbReference>
<dbReference type="PROSITE" id="PS50878">
    <property type="entry name" value="RT_POL"/>
    <property type="match status" value="1"/>
</dbReference>
<sequence length="107" mass="12046">MSKAYDIVEWNYLKALLPALGFHPTWVRWIMFCVTSVSYSVLINDQPFGPIKPGRGLRQGDPLSPFLFVLCTEGLTHLMNRAEIPAFLEGIRFSDNETASASSAIRR</sequence>
<name>A0ABD1B4G0_CARAN</name>
<dbReference type="InterPro" id="IPR000477">
    <property type="entry name" value="RT_dom"/>
</dbReference>
<evidence type="ECO:0000313" key="2">
    <source>
        <dbReference type="EMBL" id="KAL1213547.1"/>
    </source>
</evidence>
<dbReference type="Pfam" id="PF00078">
    <property type="entry name" value="RVT_1"/>
    <property type="match status" value="1"/>
</dbReference>
<feature type="domain" description="Reverse transcriptase" evidence="1">
    <location>
        <begin position="1"/>
        <end position="107"/>
    </location>
</feature>
<organism evidence="2 3">
    <name type="scientific">Cardamine amara subsp. amara</name>
    <dbReference type="NCBI Taxonomy" id="228776"/>
    <lineage>
        <taxon>Eukaryota</taxon>
        <taxon>Viridiplantae</taxon>
        <taxon>Streptophyta</taxon>
        <taxon>Embryophyta</taxon>
        <taxon>Tracheophyta</taxon>
        <taxon>Spermatophyta</taxon>
        <taxon>Magnoliopsida</taxon>
        <taxon>eudicotyledons</taxon>
        <taxon>Gunneridae</taxon>
        <taxon>Pentapetalae</taxon>
        <taxon>rosids</taxon>
        <taxon>malvids</taxon>
        <taxon>Brassicales</taxon>
        <taxon>Brassicaceae</taxon>
        <taxon>Cardamineae</taxon>
        <taxon>Cardamine</taxon>
    </lineage>
</organism>
<evidence type="ECO:0000313" key="3">
    <source>
        <dbReference type="Proteomes" id="UP001558713"/>
    </source>
</evidence>
<dbReference type="InterPro" id="IPR052343">
    <property type="entry name" value="Retrotransposon-Effector_Assoc"/>
</dbReference>
<gene>
    <name evidence="2" type="ORF">V5N11_000619</name>
</gene>
<dbReference type="PANTHER" id="PTHR46890:SF48">
    <property type="entry name" value="RNA-DIRECTED DNA POLYMERASE"/>
    <property type="match status" value="1"/>
</dbReference>
<accession>A0ABD1B4G0</accession>
<proteinExistence type="predicted"/>
<dbReference type="EMBL" id="JBANAX010000336">
    <property type="protein sequence ID" value="KAL1213547.1"/>
    <property type="molecule type" value="Genomic_DNA"/>
</dbReference>
<evidence type="ECO:0000259" key="1">
    <source>
        <dbReference type="PROSITE" id="PS50878"/>
    </source>
</evidence>
<protein>
    <submittedName>
        <fullName evidence="2">Mitochondrial protein</fullName>
    </submittedName>
</protein>